<dbReference type="RefSeq" id="WP_002212523.1">
    <property type="nucleotide sequence ID" value="NC_003116.1"/>
</dbReference>
<dbReference type="EnsemblBacteria" id="CAM08922">
    <property type="protein sequence ID" value="CAM08922"/>
    <property type="gene ID" value="NMA1799"/>
</dbReference>
<dbReference type="SMR" id="A0A0U1RJQ1"/>
<feature type="transmembrane region" description="Helical" evidence="2">
    <location>
        <begin position="205"/>
        <end position="224"/>
    </location>
</feature>
<dbReference type="Gene3D" id="3.40.50.300">
    <property type="entry name" value="P-loop containing nucleotide triphosphate hydrolases"/>
    <property type="match status" value="1"/>
</dbReference>
<evidence type="ECO:0000313" key="5">
    <source>
        <dbReference type="Proteomes" id="UP000000626"/>
    </source>
</evidence>
<reference evidence="4 5" key="1">
    <citation type="journal article" date="2000" name="Nature">
        <title>Complete DNA sequence of a serogroup A strain of Neisseria meningitidis Z2491.</title>
        <authorList>
            <person name="Parkhill J."/>
            <person name="Achtman M."/>
            <person name="James K.D."/>
            <person name="Bentley S.D."/>
            <person name="Churcher C."/>
            <person name="Klee S.R."/>
            <person name="Morelli G."/>
            <person name="Basham D."/>
            <person name="Brown D."/>
            <person name="Chillingworth T."/>
            <person name="Davies R.M."/>
            <person name="Davis P."/>
            <person name="Devlin K."/>
            <person name="Feltwell T."/>
            <person name="Hamlin N."/>
            <person name="Holroyd S."/>
            <person name="Jagels K."/>
            <person name="Leather S."/>
            <person name="Moule S."/>
            <person name="Mungall K."/>
            <person name="Quail M.A."/>
            <person name="Rajandream M.A."/>
            <person name="Rutherford K.M."/>
            <person name="Simmonds M."/>
            <person name="Skelton J."/>
            <person name="Whitehead S."/>
            <person name="Spratt B.G."/>
            <person name="Barrell B.G."/>
        </authorList>
    </citation>
    <scope>NUCLEOTIDE SEQUENCE [LARGE SCALE GENOMIC DNA]</scope>
    <source>
        <strain evidence="5">DSM 15465 / Z2491</strain>
    </source>
</reference>
<dbReference type="Pfam" id="PF05707">
    <property type="entry name" value="Zot"/>
    <property type="match status" value="1"/>
</dbReference>
<dbReference type="EMBL" id="AL157959">
    <property type="protein sequence ID" value="CAM08922.1"/>
    <property type="molecule type" value="Genomic_DNA"/>
</dbReference>
<evidence type="ECO:0000259" key="3">
    <source>
        <dbReference type="Pfam" id="PF05707"/>
    </source>
</evidence>
<feature type="region of interest" description="Disordered" evidence="1">
    <location>
        <begin position="238"/>
        <end position="263"/>
    </location>
</feature>
<keyword evidence="2" id="KW-0812">Transmembrane</keyword>
<gene>
    <name evidence="4" type="ordered locus">NMA1799</name>
</gene>
<feature type="region of interest" description="Disordered" evidence="1">
    <location>
        <begin position="336"/>
        <end position="366"/>
    </location>
</feature>
<keyword evidence="2" id="KW-1133">Transmembrane helix</keyword>
<dbReference type="InterPro" id="IPR008900">
    <property type="entry name" value="Zot_N"/>
</dbReference>
<accession>A0A0U1RJQ1</accession>
<dbReference type="AlphaFoldDB" id="A0A0U1RJQ1"/>
<dbReference type="Proteomes" id="UP000000626">
    <property type="component" value="Chromosome"/>
</dbReference>
<dbReference type="InterPro" id="IPR027417">
    <property type="entry name" value="P-loop_NTPase"/>
</dbReference>
<evidence type="ECO:0000256" key="1">
    <source>
        <dbReference type="SAM" id="MobiDB-lite"/>
    </source>
</evidence>
<keyword evidence="2" id="KW-0472">Membrane</keyword>
<evidence type="ECO:0000256" key="2">
    <source>
        <dbReference type="SAM" id="Phobius"/>
    </source>
</evidence>
<name>A0A0U1RJQ1_NEIMA</name>
<evidence type="ECO:0000313" key="4">
    <source>
        <dbReference type="EMBL" id="CAM08922.1"/>
    </source>
</evidence>
<dbReference type="HOGENOM" id="CLU_044039_0_0_4"/>
<organism evidence="4 5">
    <name type="scientific">Neisseria meningitidis serogroup A / serotype 4A (strain DSM 15465 / Z2491)</name>
    <dbReference type="NCBI Taxonomy" id="122587"/>
    <lineage>
        <taxon>Bacteria</taxon>
        <taxon>Pseudomonadati</taxon>
        <taxon>Pseudomonadota</taxon>
        <taxon>Betaproteobacteria</taxon>
        <taxon>Neisseriales</taxon>
        <taxon>Neisseriaceae</taxon>
        <taxon>Neisseria</taxon>
    </lineage>
</organism>
<sequence length="395" mass="44443">MAEICLITGTPGSGKTLKMVSMMANDEMFKPDENGIRRKVFTNIKGLKIPHTYIETDAKKLPKSTDEQLSAHDMYEWIKKPENIGSIVIVDEAQDVWPARSAGSKIPENVQWLNTHRHQGIDIFVLTQGSKLLDQNLRTLVRKHYHIASNKMGMRTLLEWKICADDPVKMASSAFSSIYTLDKKVYDLYESAEVHTVNKVKRSKWFYTLPVIILLIPVFVGLSYKMLSSYGKKQEEPAAQESAATEHQAVFQDKTEGEPVNNGNLTADMFVPTLSEKPESKPIYNGVRQVRTFEYIAGCVEGGRTGCTCYSHQGTALKEITKEMCKDYARNGLPFNPYKEESQGRDVQQSEQHHSDRPQVATLGGKPWQNLMYDNWQERGKPFEGIGGGVVGSAN</sequence>
<feature type="domain" description="Zona occludens toxin N-terminal" evidence="3">
    <location>
        <begin position="4"/>
        <end position="193"/>
    </location>
</feature>
<proteinExistence type="predicted"/>
<protein>
    <recommendedName>
        <fullName evidence="3">Zona occludens toxin N-terminal domain-containing protein</fullName>
    </recommendedName>
</protein>
<dbReference type="KEGG" id="nma:NMA1799"/>